<accession>A0ABP1L698</accession>
<sequence>MRSDYRCLQGKDSERIEYSPQYTLNCNQLKIIVDVVTKEYMFFEIGIIQQILALSRLSCISYKSGVTGKTNKCPTTCDDGSQLPTLVKANDVVIICDSDYDNKEAIKQALANGPVSTQICVYEDLYYYEKKRKWGKILESKECLGKRVGRKQQQDLQKIMEKVISRKLAFNQKCESFFYNIIELFHNLTSEKAKNSYKIGLDNNNVLQHINYFKLTFIINFYNTLRLNQYYYSRDQVKPVRTCIKTSDHMRLPLSPSLSLSRPWYSLPSEPSLSLPHSPLPARGIPYPLSPPFLSLTLPFPPVLFPTLPLYVLNCRPLFSGLYIYFLQLQKYDGLQLCESCQRIYDQRL</sequence>
<dbReference type="Proteomes" id="UP001642409">
    <property type="component" value="Unassembled WGS sequence"/>
</dbReference>
<name>A0ABP1L698_9EUKA</name>
<dbReference type="EMBL" id="CAXDID020000329">
    <property type="protein sequence ID" value="CAL6077602.1"/>
    <property type="molecule type" value="Genomic_DNA"/>
</dbReference>
<dbReference type="SUPFAM" id="SSF54001">
    <property type="entry name" value="Cysteine proteinases"/>
    <property type="match status" value="1"/>
</dbReference>
<reference evidence="1 2" key="1">
    <citation type="submission" date="2024-07" db="EMBL/GenBank/DDBJ databases">
        <authorList>
            <person name="Akdeniz Z."/>
        </authorList>
    </citation>
    <scope>NUCLEOTIDE SEQUENCE [LARGE SCALE GENOMIC DNA]</scope>
</reference>
<keyword evidence="2" id="KW-1185">Reference proteome</keyword>
<gene>
    <name evidence="1" type="ORF">HINF_LOCUS58487</name>
</gene>
<dbReference type="Gene3D" id="3.90.70.10">
    <property type="entry name" value="Cysteine proteinases"/>
    <property type="match status" value="1"/>
</dbReference>
<evidence type="ECO:0000313" key="2">
    <source>
        <dbReference type="Proteomes" id="UP001642409"/>
    </source>
</evidence>
<proteinExistence type="predicted"/>
<organism evidence="1 2">
    <name type="scientific">Hexamita inflata</name>
    <dbReference type="NCBI Taxonomy" id="28002"/>
    <lineage>
        <taxon>Eukaryota</taxon>
        <taxon>Metamonada</taxon>
        <taxon>Diplomonadida</taxon>
        <taxon>Hexamitidae</taxon>
        <taxon>Hexamitinae</taxon>
        <taxon>Hexamita</taxon>
    </lineage>
</organism>
<evidence type="ECO:0000313" key="1">
    <source>
        <dbReference type="EMBL" id="CAL6077602.1"/>
    </source>
</evidence>
<comment type="caution">
    <text evidence="1">The sequence shown here is derived from an EMBL/GenBank/DDBJ whole genome shotgun (WGS) entry which is preliminary data.</text>
</comment>
<dbReference type="InterPro" id="IPR038765">
    <property type="entry name" value="Papain-like_cys_pep_sf"/>
</dbReference>
<protein>
    <submittedName>
        <fullName evidence="1">Cathepsin_B</fullName>
    </submittedName>
</protein>